<dbReference type="AlphaFoldDB" id="C0VZL7"/>
<dbReference type="PANTHER" id="PTHR17224">
    <property type="entry name" value="PEPTIDYL-TRNA HYDROLASE"/>
    <property type="match status" value="1"/>
</dbReference>
<evidence type="ECO:0000256" key="6">
    <source>
        <dbReference type="ARBA" id="ARBA00048707"/>
    </source>
</evidence>
<comment type="catalytic activity">
    <reaction evidence="6 8">
        <text>an N-acyl-L-alpha-aminoacyl-tRNA + H2O = an N-acyl-L-amino acid + a tRNA + H(+)</text>
        <dbReference type="Rhea" id="RHEA:54448"/>
        <dbReference type="Rhea" id="RHEA-COMP:10123"/>
        <dbReference type="Rhea" id="RHEA-COMP:13883"/>
        <dbReference type="ChEBI" id="CHEBI:15377"/>
        <dbReference type="ChEBI" id="CHEBI:15378"/>
        <dbReference type="ChEBI" id="CHEBI:59874"/>
        <dbReference type="ChEBI" id="CHEBI:78442"/>
        <dbReference type="ChEBI" id="CHEBI:138191"/>
        <dbReference type="EC" id="3.1.1.29"/>
    </reaction>
</comment>
<evidence type="ECO:0000256" key="5">
    <source>
        <dbReference type="ARBA" id="ARBA00038063"/>
    </source>
</evidence>
<feature type="site" description="Stabilizes the basic form of H active site to accept a proton" evidence="8">
    <location>
        <position position="102"/>
    </location>
</feature>
<dbReference type="eggNOG" id="COG0193">
    <property type="taxonomic scope" value="Bacteria"/>
</dbReference>
<keyword evidence="10" id="KW-1185">Reference proteome</keyword>
<dbReference type="SUPFAM" id="SSF53178">
    <property type="entry name" value="Peptidyl-tRNA hydrolase-like"/>
    <property type="match status" value="1"/>
</dbReference>
<dbReference type="Proteomes" id="UP000010301">
    <property type="component" value="Unassembled WGS sequence"/>
</dbReference>
<protein>
    <recommendedName>
        <fullName evidence="7 8">Peptidyl-tRNA hydrolase</fullName>
        <shortName evidence="8">Pth</shortName>
        <ecNumber evidence="1 8">3.1.1.29</ecNumber>
    </recommendedName>
</protein>
<sequence>MDDATWLIVGLGNPGKKYARNRHNIGHMVVQAVVAEANGSFSKHRAGAQVATVRLGLLPGGRPGPAVHLAYLDCYMNVSGGPVANLMKFFKVDADHLLVVHDEMDIDAHLLRLKQGGGEGGHNGLKSISQSIGTKNYCRLRFGVGRPPGRMDPADYVLGDFSAKDGVELDITIREAVDVIEDIVTTSFADAQQKLHSR</sequence>
<reference evidence="9 10" key="1">
    <citation type="submission" date="2009-01" db="EMBL/GenBank/DDBJ databases">
        <authorList>
            <person name="Qin X."/>
            <person name="Bachman B."/>
            <person name="Battles P."/>
            <person name="Bell A."/>
            <person name="Bess C."/>
            <person name="Bickham C."/>
            <person name="Chaboub L."/>
            <person name="Chen D."/>
            <person name="Coyle M."/>
            <person name="Deiros D.R."/>
            <person name="Dinh H."/>
            <person name="Forbes L."/>
            <person name="Fowler G."/>
            <person name="Francisco L."/>
            <person name="Fu Q."/>
            <person name="Gubbala S."/>
            <person name="Hale W."/>
            <person name="Han Y."/>
            <person name="Hemphill L."/>
            <person name="Highlander S.K."/>
            <person name="Hirani K."/>
            <person name="Hogues M."/>
            <person name="Jackson L."/>
            <person name="Jakkamsetti A."/>
            <person name="Javaid M."/>
            <person name="Jiang H."/>
            <person name="Korchina V."/>
            <person name="Kovar C."/>
            <person name="Lara F."/>
            <person name="Lee S."/>
            <person name="Mata R."/>
            <person name="Mathew T."/>
            <person name="Moen C."/>
            <person name="Morales K."/>
            <person name="Munidasa M."/>
            <person name="Nazareth L."/>
            <person name="Ngo R."/>
            <person name="Nguyen L."/>
            <person name="Okwuonu G."/>
            <person name="Ongeri F."/>
            <person name="Patil S."/>
            <person name="Petrosino J."/>
            <person name="Pham C."/>
            <person name="Pham P."/>
            <person name="Pu L.-L."/>
            <person name="Puazo M."/>
            <person name="Raj R."/>
            <person name="Reid J."/>
            <person name="Rouhana J."/>
            <person name="Saada N."/>
            <person name="Shang Y."/>
            <person name="Simmons D."/>
            <person name="Thornton R."/>
            <person name="Warren J."/>
            <person name="Weissenberger G."/>
            <person name="Zhang J."/>
            <person name="Zhang L."/>
            <person name="Zhou C."/>
            <person name="Zhu D."/>
            <person name="Muzny D."/>
            <person name="Worley K."/>
            <person name="Gibbs R."/>
        </authorList>
    </citation>
    <scope>NUCLEOTIDE SEQUENCE [LARGE SCALE GENOMIC DNA]</scope>
    <source>
        <strain evidence="9 10">DSM 15436</strain>
    </source>
</reference>
<keyword evidence="3 8" id="KW-0378">Hydrolase</keyword>
<gene>
    <name evidence="8 9" type="primary">pth</name>
    <name evidence="9" type="ORF">HMPREF0044_0607</name>
</gene>
<dbReference type="OrthoDB" id="9800507at2"/>
<comment type="similarity">
    <text evidence="5 8">Belongs to the PTH family.</text>
</comment>
<feature type="binding site" evidence="8">
    <location>
        <position position="123"/>
    </location>
    <ligand>
        <name>tRNA</name>
        <dbReference type="ChEBI" id="CHEBI:17843"/>
    </ligand>
</feature>
<feature type="active site" description="Proton acceptor" evidence="8">
    <location>
        <position position="23"/>
    </location>
</feature>
<dbReference type="HOGENOM" id="CLU_062456_2_2_11"/>
<evidence type="ECO:0000313" key="9">
    <source>
        <dbReference type="EMBL" id="EEH64136.1"/>
    </source>
</evidence>
<dbReference type="InterPro" id="IPR001328">
    <property type="entry name" value="Pept_tRNA_hydro"/>
</dbReference>
<keyword evidence="8" id="KW-0963">Cytoplasm</keyword>
<dbReference type="InterPro" id="IPR036416">
    <property type="entry name" value="Pept_tRNA_hydro_sf"/>
</dbReference>
<comment type="function">
    <text evidence="8">Catalyzes the release of premature peptidyl moieties from peptidyl-tRNA molecules trapped in stalled 50S ribosomal subunits, and thus maintains levels of free tRNAs and 50S ribosomes.</text>
</comment>
<evidence type="ECO:0000256" key="8">
    <source>
        <dbReference type="HAMAP-Rule" id="MF_00083"/>
    </source>
</evidence>
<keyword evidence="4 8" id="KW-0694">RNA-binding</keyword>
<feature type="binding site" evidence="8">
    <location>
        <position position="75"/>
    </location>
    <ligand>
        <name>tRNA</name>
        <dbReference type="ChEBI" id="CHEBI:17843"/>
    </ligand>
</feature>
<dbReference type="GO" id="GO:0006515">
    <property type="term" value="P:protein quality control for misfolded or incompletely synthesized proteins"/>
    <property type="evidence" value="ECO:0007669"/>
    <property type="project" value="UniProtKB-UniRule"/>
</dbReference>
<name>C0VZL7_9ACTO</name>
<dbReference type="PROSITE" id="PS01196">
    <property type="entry name" value="PEPT_TRNA_HYDROL_2"/>
    <property type="match status" value="1"/>
</dbReference>
<dbReference type="GO" id="GO:0000049">
    <property type="term" value="F:tRNA binding"/>
    <property type="evidence" value="ECO:0007669"/>
    <property type="project" value="UniProtKB-UniRule"/>
</dbReference>
<comment type="subunit">
    <text evidence="8">Monomer.</text>
</comment>
<comment type="caution">
    <text evidence="9">The sequence shown here is derived from an EMBL/GenBank/DDBJ whole genome shotgun (WGS) entry which is preliminary data.</text>
</comment>
<evidence type="ECO:0000256" key="7">
    <source>
        <dbReference type="ARBA" id="ARBA00050038"/>
    </source>
</evidence>
<dbReference type="RefSeq" id="WP_006546067.1">
    <property type="nucleotide sequence ID" value="NZ_DS999539.1"/>
</dbReference>
<feature type="binding site" evidence="8">
    <location>
        <position position="77"/>
    </location>
    <ligand>
        <name>tRNA</name>
        <dbReference type="ChEBI" id="CHEBI:17843"/>
    </ligand>
</feature>
<proteinExistence type="inferred from homology"/>
<evidence type="ECO:0000256" key="4">
    <source>
        <dbReference type="ARBA" id="ARBA00022884"/>
    </source>
</evidence>
<dbReference type="Pfam" id="PF01195">
    <property type="entry name" value="Pept_tRNA_hydro"/>
    <property type="match status" value="1"/>
</dbReference>
<dbReference type="CDD" id="cd00462">
    <property type="entry name" value="PTH"/>
    <property type="match status" value="1"/>
</dbReference>
<dbReference type="GO" id="GO:0004045">
    <property type="term" value="F:peptidyl-tRNA hydrolase activity"/>
    <property type="evidence" value="ECO:0007669"/>
    <property type="project" value="UniProtKB-UniRule"/>
</dbReference>
<comment type="function">
    <text evidence="8">Hydrolyzes ribosome-free peptidyl-tRNAs (with 1 or more amino acids incorporated), which drop off the ribosome during protein synthesis, or as a result of ribosome stalling.</text>
</comment>
<evidence type="ECO:0000256" key="3">
    <source>
        <dbReference type="ARBA" id="ARBA00022801"/>
    </source>
</evidence>
<organism evidence="9 10">
    <name type="scientific">Gleimia coleocanis DSM 15436</name>
    <dbReference type="NCBI Taxonomy" id="525245"/>
    <lineage>
        <taxon>Bacteria</taxon>
        <taxon>Bacillati</taxon>
        <taxon>Actinomycetota</taxon>
        <taxon>Actinomycetes</taxon>
        <taxon>Actinomycetales</taxon>
        <taxon>Actinomycetaceae</taxon>
        <taxon>Gleimia</taxon>
    </lineage>
</organism>
<evidence type="ECO:0000313" key="10">
    <source>
        <dbReference type="Proteomes" id="UP000010301"/>
    </source>
</evidence>
<dbReference type="InterPro" id="IPR018171">
    <property type="entry name" value="Pept_tRNA_hydro_CS"/>
</dbReference>
<feature type="site" description="Discriminates between blocked and unblocked aminoacyl-tRNA" evidence="8">
    <location>
        <position position="13"/>
    </location>
</feature>
<dbReference type="FunFam" id="3.40.50.1470:FF:000001">
    <property type="entry name" value="Peptidyl-tRNA hydrolase"/>
    <property type="match status" value="1"/>
</dbReference>
<evidence type="ECO:0000256" key="1">
    <source>
        <dbReference type="ARBA" id="ARBA00013260"/>
    </source>
</evidence>
<dbReference type="GO" id="GO:0072344">
    <property type="term" value="P:rescue of stalled ribosome"/>
    <property type="evidence" value="ECO:0007669"/>
    <property type="project" value="UniProtKB-UniRule"/>
</dbReference>
<dbReference type="HAMAP" id="MF_00083">
    <property type="entry name" value="Pept_tRNA_hydro_bact"/>
    <property type="match status" value="1"/>
</dbReference>
<dbReference type="EMBL" id="ACFG01000029">
    <property type="protein sequence ID" value="EEH64136.1"/>
    <property type="molecule type" value="Genomic_DNA"/>
</dbReference>
<dbReference type="STRING" id="525245.HMPREF0044_0607"/>
<feature type="binding site" evidence="8">
    <location>
        <position position="18"/>
    </location>
    <ligand>
        <name>tRNA</name>
        <dbReference type="ChEBI" id="CHEBI:17843"/>
    </ligand>
</feature>
<dbReference type="PANTHER" id="PTHR17224:SF1">
    <property type="entry name" value="PEPTIDYL-TRNA HYDROLASE"/>
    <property type="match status" value="1"/>
</dbReference>
<accession>C0VZL7</accession>
<dbReference type="EC" id="3.1.1.29" evidence="1 8"/>
<dbReference type="Gene3D" id="3.40.50.1470">
    <property type="entry name" value="Peptidyl-tRNA hydrolase"/>
    <property type="match status" value="1"/>
</dbReference>
<comment type="subcellular location">
    <subcellularLocation>
        <location evidence="8">Cytoplasm</location>
    </subcellularLocation>
</comment>
<keyword evidence="2 8" id="KW-0820">tRNA-binding</keyword>
<dbReference type="GO" id="GO:0005737">
    <property type="term" value="C:cytoplasm"/>
    <property type="evidence" value="ECO:0007669"/>
    <property type="project" value="UniProtKB-SubCell"/>
</dbReference>
<dbReference type="NCBIfam" id="TIGR00447">
    <property type="entry name" value="pth"/>
    <property type="match status" value="1"/>
</dbReference>
<evidence type="ECO:0000256" key="2">
    <source>
        <dbReference type="ARBA" id="ARBA00022555"/>
    </source>
</evidence>